<feature type="region of interest" description="Disordered" evidence="4">
    <location>
        <begin position="799"/>
        <end position="820"/>
    </location>
</feature>
<dbReference type="SMART" id="SM00042">
    <property type="entry name" value="CUB"/>
    <property type="match status" value="4"/>
</dbReference>
<dbReference type="PROSITE" id="PS01180">
    <property type="entry name" value="CUB"/>
    <property type="match status" value="4"/>
</dbReference>
<dbReference type="InterPro" id="IPR035914">
    <property type="entry name" value="Sperma_CUB_dom_sf"/>
</dbReference>
<dbReference type="Gene3D" id="2.60.120.290">
    <property type="entry name" value="Spermadhesin, CUB domain"/>
    <property type="match status" value="4"/>
</dbReference>
<gene>
    <name evidence="6" type="ORF">BOX15_Mlig015741g2</name>
</gene>
<keyword evidence="2" id="KW-1015">Disulfide bond</keyword>
<dbReference type="Proteomes" id="UP000215902">
    <property type="component" value="Unassembled WGS sequence"/>
</dbReference>
<dbReference type="PANTHER" id="PTHR24251">
    <property type="entry name" value="OVOCHYMASE-RELATED"/>
    <property type="match status" value="1"/>
</dbReference>
<feature type="compositionally biased region" description="Basic residues" evidence="4">
    <location>
        <begin position="19"/>
        <end position="31"/>
    </location>
</feature>
<organism evidence="6 7">
    <name type="scientific">Macrostomum lignano</name>
    <dbReference type="NCBI Taxonomy" id="282301"/>
    <lineage>
        <taxon>Eukaryota</taxon>
        <taxon>Metazoa</taxon>
        <taxon>Spiralia</taxon>
        <taxon>Lophotrochozoa</taxon>
        <taxon>Platyhelminthes</taxon>
        <taxon>Rhabditophora</taxon>
        <taxon>Macrostomorpha</taxon>
        <taxon>Macrostomida</taxon>
        <taxon>Macrostomidae</taxon>
        <taxon>Macrostomum</taxon>
    </lineage>
</organism>
<dbReference type="SUPFAM" id="SSF49854">
    <property type="entry name" value="Spermadhesin, CUB domain"/>
    <property type="match status" value="4"/>
</dbReference>
<feature type="domain" description="CUB" evidence="5">
    <location>
        <begin position="396"/>
        <end position="527"/>
    </location>
</feature>
<evidence type="ECO:0000313" key="6">
    <source>
        <dbReference type="EMBL" id="PAA87262.1"/>
    </source>
</evidence>
<sequence>AASSLNRSFQIPHADIRKSQRPHGTARRQHRPIVSPSLAPTPPAMDSSSESCRHRRLKANHSMRPWILLLQLLALLGHQTAVADALQKDCRCFRFTGAAVSEGSLGQFKSPMFPRAYPLSVSCLLYVFVAADNQIVRLKFERFELKPRIDGRCHDYVRLFLNSATAELSSEDRPSHELCGADLPQAEFYSSGRVLMLEFHSRLSPAYQTADSIKVFQGFKGSFSFEPAGQYKTDGALVGGSTCDYEFHSEGGATSGRFFSPGYPQNYPPGILCAYRFVARPGERVRLDFHRVSLGGRPKASRCLDGRLDDKDILVVTGGEQRDAPLLARFTSYCDARAKEQVVSPAGYLLLRFEANSDDVTGQGFAGRFGFVAMHRLQPTAPIGYGLGAPRSGPGTDKDLFNYTMHFDSRRQRQGVIASLHFPNAYPKLCRITYQFTGQPGETVRVSFESFQLDEGPTGSCNQAYQGDKLLIYDGDAVLATADGVRCGSGGQVDDIWSTGRSLTLVFESDGRSSGPERGFRASFYFQRRSNPHLPPPPPPPQLPQVEAARCREPSVITGGIAGVVTSGDDDLADNNLDTGCAASASWMFVGVANATERVVVEIQQLGGVGNGGRIAKVDKQSGSASCAADADQLSVTRYVADATDAVETVFCSEGSGRGGSDSGLELPVRVMSAGSVTRLLAAFRAGGSGRVRGGVRLAYGFVQDFGVLGRFKNQNWPLGCHFSFYSRQNRSGRFTSPNYPHPYPEQLTCVYEFHSAGQAEQIRVEFANFDTEASPISRWCDPKDSDYVVAEDCQDRSGQSAESTSRSGASLSETRCGRPPVGSRFSFVRRAACLRVTFVSNARRSGPGFLANYYFDRLPGVIQLSQQDDQVKASTDDGSSAATPTAAQIAELLILTAGPLLAQLLL</sequence>
<name>A0A267GPP7_9PLAT</name>
<feature type="region of interest" description="Disordered" evidence="4">
    <location>
        <begin position="1"/>
        <end position="54"/>
    </location>
</feature>
<dbReference type="InterPro" id="IPR000859">
    <property type="entry name" value="CUB_dom"/>
</dbReference>
<evidence type="ECO:0000256" key="2">
    <source>
        <dbReference type="ARBA" id="ARBA00023157"/>
    </source>
</evidence>
<evidence type="ECO:0000256" key="1">
    <source>
        <dbReference type="ARBA" id="ARBA00022737"/>
    </source>
</evidence>
<dbReference type="AlphaFoldDB" id="A0A267GPP7"/>
<feature type="non-terminal residue" evidence="6">
    <location>
        <position position="1"/>
    </location>
</feature>
<feature type="domain" description="CUB" evidence="5">
    <location>
        <begin position="721"/>
        <end position="857"/>
    </location>
</feature>
<feature type="compositionally biased region" description="Polar residues" evidence="4">
    <location>
        <begin position="799"/>
        <end position="814"/>
    </location>
</feature>
<comment type="caution">
    <text evidence="3">Lacks conserved residue(s) required for the propagation of feature annotation.</text>
</comment>
<feature type="domain" description="CUB" evidence="5">
    <location>
        <begin position="243"/>
        <end position="372"/>
    </location>
</feature>
<dbReference type="Pfam" id="PF00431">
    <property type="entry name" value="CUB"/>
    <property type="match status" value="4"/>
</dbReference>
<evidence type="ECO:0000256" key="3">
    <source>
        <dbReference type="PROSITE-ProRule" id="PRU00059"/>
    </source>
</evidence>
<comment type="caution">
    <text evidence="6">The sequence shown here is derived from an EMBL/GenBank/DDBJ whole genome shotgun (WGS) entry which is preliminary data.</text>
</comment>
<protein>
    <recommendedName>
        <fullName evidence="5">CUB domain-containing protein</fullName>
    </recommendedName>
</protein>
<evidence type="ECO:0000259" key="5">
    <source>
        <dbReference type="PROSITE" id="PS01180"/>
    </source>
</evidence>
<keyword evidence="7" id="KW-1185">Reference proteome</keyword>
<dbReference type="EMBL" id="NIVC01000240">
    <property type="protein sequence ID" value="PAA87262.1"/>
    <property type="molecule type" value="Genomic_DNA"/>
</dbReference>
<dbReference type="OrthoDB" id="6369184at2759"/>
<proteinExistence type="predicted"/>
<keyword evidence="1" id="KW-0677">Repeat</keyword>
<evidence type="ECO:0000256" key="4">
    <source>
        <dbReference type="SAM" id="MobiDB-lite"/>
    </source>
</evidence>
<evidence type="ECO:0000313" key="7">
    <source>
        <dbReference type="Proteomes" id="UP000215902"/>
    </source>
</evidence>
<dbReference type="CDD" id="cd00041">
    <property type="entry name" value="CUB"/>
    <property type="match status" value="4"/>
</dbReference>
<accession>A0A267GPP7</accession>
<reference evidence="6 7" key="1">
    <citation type="submission" date="2017-06" db="EMBL/GenBank/DDBJ databases">
        <title>A platform for efficient transgenesis in Macrostomum lignano, a flatworm model organism for stem cell research.</title>
        <authorList>
            <person name="Berezikov E."/>
        </authorList>
    </citation>
    <scope>NUCLEOTIDE SEQUENCE [LARGE SCALE GENOMIC DNA]</scope>
    <source>
        <strain evidence="6">DV1</strain>
        <tissue evidence="6">Whole organism</tissue>
    </source>
</reference>
<dbReference type="STRING" id="282301.A0A267GPP7"/>
<feature type="domain" description="CUB" evidence="5">
    <location>
        <begin position="96"/>
        <end position="226"/>
    </location>
</feature>